<organism evidence="1 2">
    <name type="scientific">Parazoarcus communis</name>
    <dbReference type="NCBI Taxonomy" id="41977"/>
    <lineage>
        <taxon>Bacteria</taxon>
        <taxon>Pseudomonadati</taxon>
        <taxon>Pseudomonadota</taxon>
        <taxon>Betaproteobacteria</taxon>
        <taxon>Rhodocyclales</taxon>
        <taxon>Zoogloeaceae</taxon>
        <taxon>Parazoarcus</taxon>
    </lineage>
</organism>
<evidence type="ECO:0000313" key="1">
    <source>
        <dbReference type="EMBL" id="AWI75664.1"/>
    </source>
</evidence>
<dbReference type="Proteomes" id="UP000244930">
    <property type="component" value="Chromosome"/>
</dbReference>
<gene>
    <name evidence="1" type="ORF">CEW83_10920</name>
</gene>
<dbReference type="EMBL" id="CP022187">
    <property type="protein sequence ID" value="AWI75664.1"/>
    <property type="molecule type" value="Genomic_DNA"/>
</dbReference>
<sequence length="414" mass="43205">MKGMQQGSILIAVLLILVIGGTGVVLSAGRLSARIQLQAQARSTVALAQARDALLGYAISYAEQHPGQGYGYLPCPDAANTGSARIGACNVRDHGAIGRFPYRTLGLSDVRDGWGDCLWYAVAGSVKNNPKPLALNWDSPGQFDLTDSAGRPLAAQGGRTLRAVAVLLAPGLANASQARPHASGRLCPGSNDAVADLPAYLDQPYPADFSSALAIVQGNPADTVNNDLIAWVTTDDIFDGLRRRHDFPLLIDAMISRATTALDTALNQTGFLAAHATQVSTERFQGPIPDASTLGIAPQFADLHDNWRDQLHFVACANGSPCLQAFLTDPAHSPPLAAAESCRALVLFGGERIRSGAAAQSRQSPAERADPAQFFEGLTAASLVAGSGNFSGSTAFTVATPSDPASADVIKCIH</sequence>
<accession>A0A2U8GQ71</accession>
<evidence type="ECO:0000313" key="2">
    <source>
        <dbReference type="Proteomes" id="UP000244930"/>
    </source>
</evidence>
<protein>
    <submittedName>
        <fullName evidence="1">Uncharacterized protein</fullName>
    </submittedName>
</protein>
<dbReference type="KEGG" id="acom:CEW83_10920"/>
<reference evidence="1 2" key="1">
    <citation type="submission" date="2017-06" db="EMBL/GenBank/DDBJ databases">
        <title>Azoarcus.</title>
        <authorList>
            <person name="Woo J.-H."/>
            <person name="Kim H.-S."/>
        </authorList>
    </citation>
    <scope>NUCLEOTIDE SEQUENCE [LARGE SCALE GENOMIC DNA]</scope>
    <source>
        <strain evidence="1 2">TSPY31</strain>
    </source>
</reference>
<proteinExistence type="predicted"/>
<dbReference type="AlphaFoldDB" id="A0A2U8GQ71"/>
<keyword evidence="2" id="KW-1185">Reference proteome</keyword>
<name>A0A2U8GQ71_9RHOO</name>